<dbReference type="EMBL" id="GDID01007311">
    <property type="protein sequence ID" value="JAP89295.1"/>
    <property type="molecule type" value="Transcribed_RNA"/>
</dbReference>
<proteinExistence type="predicted"/>
<protein>
    <submittedName>
        <fullName evidence="1">Uncharacterized protein</fullName>
    </submittedName>
</protein>
<sequence length="394" mass="45058">SYHPKLIVPKIDQVKSVVKDEFSSSSVIKINYKDNHQSPQKLETIDISDSESPIDVPSKLPQKQVLNISDVQKLSSTSKNSSKQATSILLQKAPETKQIPNSCYNKDTQQKAELVHKQTQHQQTQKQLVLPNSVSKVDTQLMLQKSEQIQTKVLQDLQKLQHLAKTRTMTATAPDQAPVQQKKDLLQFKINSDFVQQHRFYLQKSTTITNTKDRQMVSMTLDSNLNSLMGTVINNQPLQLEKLVKQVNSQRKQTDAVQLTFDEKFKLIKQILAKIEEQDIRSLSEQNNFIKEEMYAAMRNKMVDQLEKAEDDQLTSKKRCEKTISEVEAQRKAYFELIKIAKHKESELMVAGAKLEQMQLQKQNNQQLINGHSIKPLSDDGKYPIDCAFIAAKL</sequence>
<organism evidence="1">
    <name type="scientific">Trepomonas sp. PC1</name>
    <dbReference type="NCBI Taxonomy" id="1076344"/>
    <lineage>
        <taxon>Eukaryota</taxon>
        <taxon>Metamonada</taxon>
        <taxon>Diplomonadida</taxon>
        <taxon>Hexamitidae</taxon>
        <taxon>Hexamitinae</taxon>
        <taxon>Trepomonas</taxon>
    </lineage>
</organism>
<reference evidence="1" key="1">
    <citation type="submission" date="2015-07" db="EMBL/GenBank/DDBJ databases">
        <title>Adaptation to a free-living lifestyle via gene acquisitions in the diplomonad Trepomonas sp. PC1.</title>
        <authorList>
            <person name="Xu F."/>
            <person name="Jerlstrom-Hultqvist J."/>
            <person name="Kolisko M."/>
            <person name="Simpson A.G.B."/>
            <person name="Roger A.J."/>
            <person name="Svard S.G."/>
            <person name="Andersson J.O."/>
        </authorList>
    </citation>
    <scope>NUCLEOTIDE SEQUENCE</scope>
    <source>
        <strain evidence="1">PC1</strain>
    </source>
</reference>
<feature type="non-terminal residue" evidence="1">
    <location>
        <position position="1"/>
    </location>
</feature>
<dbReference type="AlphaFoldDB" id="A0A146K028"/>
<evidence type="ECO:0000313" key="1">
    <source>
        <dbReference type="EMBL" id="JAP89295.1"/>
    </source>
</evidence>
<gene>
    <name evidence="1" type="ORF">TPC1_31210</name>
</gene>
<name>A0A146K028_9EUKA</name>
<feature type="non-terminal residue" evidence="1">
    <location>
        <position position="394"/>
    </location>
</feature>
<accession>A0A146K028</accession>